<name>A0A9U8DXW9_BIOGL</name>
<evidence type="ECO:0000256" key="5">
    <source>
        <dbReference type="ARBA" id="ARBA00023004"/>
    </source>
</evidence>
<dbReference type="KEGG" id="bgt:106054492"/>
<feature type="binding site" description="axial binding residue" evidence="7">
    <location>
        <position position="435"/>
    </location>
    <ligand>
        <name>heme</name>
        <dbReference type="ChEBI" id="CHEBI:30413"/>
    </ligand>
    <ligandPart>
        <name>Fe</name>
        <dbReference type="ChEBI" id="CHEBI:18248"/>
    </ligandPart>
</feature>
<proteinExistence type="inferred from homology"/>
<keyword evidence="3 7" id="KW-0479">Metal-binding</keyword>
<keyword evidence="9" id="KW-1133">Transmembrane helix</keyword>
<dbReference type="InterPro" id="IPR050182">
    <property type="entry name" value="Cytochrome_P450_fam2"/>
</dbReference>
<keyword evidence="7 8" id="KW-0349">Heme</keyword>
<dbReference type="GeneID" id="106054492"/>
<evidence type="ECO:0000313" key="11">
    <source>
        <dbReference type="RefSeq" id="XP_013065829.2"/>
    </source>
</evidence>
<dbReference type="RefSeq" id="XP_013065829.2">
    <property type="nucleotide sequence ID" value="XM_013210375.2"/>
</dbReference>
<accession>A0A9U8DXW9</accession>
<keyword evidence="4 8" id="KW-0560">Oxidoreductase</keyword>
<dbReference type="PANTHER" id="PTHR24300:SF403">
    <property type="entry name" value="CYTOCHROME P450 306A1"/>
    <property type="match status" value="1"/>
</dbReference>
<evidence type="ECO:0000256" key="4">
    <source>
        <dbReference type="ARBA" id="ARBA00023002"/>
    </source>
</evidence>
<evidence type="ECO:0000256" key="7">
    <source>
        <dbReference type="PIRSR" id="PIRSR602401-1"/>
    </source>
</evidence>
<reference evidence="11" key="1">
    <citation type="submission" date="2025-08" db="UniProtKB">
        <authorList>
            <consortium name="RefSeq"/>
        </authorList>
    </citation>
    <scope>IDENTIFICATION</scope>
</reference>
<dbReference type="GO" id="GO:0020037">
    <property type="term" value="F:heme binding"/>
    <property type="evidence" value="ECO:0007669"/>
    <property type="project" value="InterPro"/>
</dbReference>
<dbReference type="AlphaFoldDB" id="A0A9U8DXW9"/>
<dbReference type="FunFam" id="1.10.630.10:FF:000036">
    <property type="entry name" value="CYtochrome P450 family"/>
    <property type="match status" value="1"/>
</dbReference>
<dbReference type="InterPro" id="IPR002401">
    <property type="entry name" value="Cyt_P450_E_grp-I"/>
</dbReference>
<dbReference type="PANTHER" id="PTHR24300">
    <property type="entry name" value="CYTOCHROME P450 508A4-RELATED"/>
    <property type="match status" value="1"/>
</dbReference>
<evidence type="ECO:0000313" key="10">
    <source>
        <dbReference type="Proteomes" id="UP001165740"/>
    </source>
</evidence>
<dbReference type="GO" id="GO:0005737">
    <property type="term" value="C:cytoplasm"/>
    <property type="evidence" value="ECO:0007669"/>
    <property type="project" value="TreeGrafter"/>
</dbReference>
<organism evidence="10 11">
    <name type="scientific">Biomphalaria glabrata</name>
    <name type="common">Bloodfluke planorb</name>
    <name type="synonym">Freshwater snail</name>
    <dbReference type="NCBI Taxonomy" id="6526"/>
    <lineage>
        <taxon>Eukaryota</taxon>
        <taxon>Metazoa</taxon>
        <taxon>Spiralia</taxon>
        <taxon>Lophotrochozoa</taxon>
        <taxon>Mollusca</taxon>
        <taxon>Gastropoda</taxon>
        <taxon>Heterobranchia</taxon>
        <taxon>Euthyneura</taxon>
        <taxon>Panpulmonata</taxon>
        <taxon>Hygrophila</taxon>
        <taxon>Lymnaeoidea</taxon>
        <taxon>Planorbidae</taxon>
        <taxon>Biomphalaria</taxon>
    </lineage>
</organism>
<evidence type="ECO:0000256" key="8">
    <source>
        <dbReference type="RuleBase" id="RU000461"/>
    </source>
</evidence>
<dbReference type="GO" id="GO:0006805">
    <property type="term" value="P:xenobiotic metabolic process"/>
    <property type="evidence" value="ECO:0007669"/>
    <property type="project" value="TreeGrafter"/>
</dbReference>
<evidence type="ECO:0000256" key="6">
    <source>
        <dbReference type="ARBA" id="ARBA00023033"/>
    </source>
</evidence>
<dbReference type="PROSITE" id="PS00086">
    <property type="entry name" value="CYTOCHROME_P450"/>
    <property type="match status" value="1"/>
</dbReference>
<evidence type="ECO:0000256" key="2">
    <source>
        <dbReference type="ARBA" id="ARBA00010617"/>
    </source>
</evidence>
<dbReference type="InterPro" id="IPR017972">
    <property type="entry name" value="Cyt_P450_CS"/>
</dbReference>
<dbReference type="GO" id="GO:0016712">
    <property type="term" value="F:oxidoreductase activity, acting on paired donors, with incorporation or reduction of molecular oxygen, reduced flavin or flavoprotein as one donor, and incorporation of one atom of oxygen"/>
    <property type="evidence" value="ECO:0007669"/>
    <property type="project" value="TreeGrafter"/>
</dbReference>
<dbReference type="Proteomes" id="UP001165740">
    <property type="component" value="Chromosome 3"/>
</dbReference>
<dbReference type="Pfam" id="PF00067">
    <property type="entry name" value="p450"/>
    <property type="match status" value="1"/>
</dbReference>
<dbReference type="GO" id="GO:0008395">
    <property type="term" value="F:steroid hydroxylase activity"/>
    <property type="evidence" value="ECO:0007669"/>
    <property type="project" value="TreeGrafter"/>
</dbReference>
<keyword evidence="10" id="KW-1185">Reference proteome</keyword>
<dbReference type="PRINTS" id="PR00385">
    <property type="entry name" value="P450"/>
</dbReference>
<evidence type="ECO:0000256" key="9">
    <source>
        <dbReference type="SAM" id="Phobius"/>
    </source>
</evidence>
<feature type="transmembrane region" description="Helical" evidence="9">
    <location>
        <begin position="6"/>
        <end position="23"/>
    </location>
</feature>
<keyword evidence="5 7" id="KW-0408">Iron</keyword>
<dbReference type="PRINTS" id="PR00463">
    <property type="entry name" value="EP450I"/>
</dbReference>
<sequence>MNEITILVLTVTIALVVISLWFGRKKRNFPPCPVFTLPIIGNLLSLSGDQRSQYRKWRKKCGDIFCLYVGSKTIIVLNGYELLKEVIIKRGNEFSDRPVSSFDTMAGSVGLGVITSSGKIWKEHRAVTLNILRKFGMGKNLLAERMQEEVNHYLDHLSSYHGNPVDIRLITRTSLSNVMCAMMFGQRFDYIDAKFNTFMAYLGDLFHYFYLNSFTDFLPLLRHLPGDFFKVKLLKREMKELFQFFNVMVERIREDSTQESVISSYLEELERRRKSGEDTTMDQENLLKFIFDMFIGSSETTPGTIYWFVLYMINFPEVQEKVFAEIKENVGTERVPTIQDKTKLHYLHAAILETQRLCSLAANSFFHTCLQDTTIQGYDIPKGAYIVPCLDSVMYDENIWGKDVMNFRPERFLDPDGHVHVPEEFVPFSLGKRICVGESFANTALVIYVSNMLQKFQFLAVDPKNPPSMDYQFGLTVLARSYEVKIVAREN</sequence>
<keyword evidence="6 8" id="KW-0503">Monooxygenase</keyword>
<gene>
    <name evidence="11" type="primary">LOC106054492</name>
</gene>
<comment type="similarity">
    <text evidence="2 8">Belongs to the cytochrome P450 family.</text>
</comment>
<comment type="cofactor">
    <cofactor evidence="1 7">
        <name>heme</name>
        <dbReference type="ChEBI" id="CHEBI:30413"/>
    </cofactor>
</comment>
<evidence type="ECO:0000256" key="1">
    <source>
        <dbReference type="ARBA" id="ARBA00001971"/>
    </source>
</evidence>
<dbReference type="Gene3D" id="1.10.630.10">
    <property type="entry name" value="Cytochrome P450"/>
    <property type="match status" value="1"/>
</dbReference>
<dbReference type="GO" id="GO:0006082">
    <property type="term" value="P:organic acid metabolic process"/>
    <property type="evidence" value="ECO:0007669"/>
    <property type="project" value="TreeGrafter"/>
</dbReference>
<dbReference type="GO" id="GO:0005506">
    <property type="term" value="F:iron ion binding"/>
    <property type="evidence" value="ECO:0007669"/>
    <property type="project" value="InterPro"/>
</dbReference>
<dbReference type="InterPro" id="IPR001128">
    <property type="entry name" value="Cyt_P450"/>
</dbReference>
<dbReference type="InterPro" id="IPR036396">
    <property type="entry name" value="Cyt_P450_sf"/>
</dbReference>
<keyword evidence="9" id="KW-0812">Transmembrane</keyword>
<keyword evidence="9" id="KW-0472">Membrane</keyword>
<evidence type="ECO:0000256" key="3">
    <source>
        <dbReference type="ARBA" id="ARBA00022723"/>
    </source>
</evidence>
<dbReference type="OrthoDB" id="2789670at2759"/>
<protein>
    <submittedName>
        <fullName evidence="11">Cytochrome P450 2J6-like</fullName>
    </submittedName>
</protein>
<dbReference type="SUPFAM" id="SSF48264">
    <property type="entry name" value="Cytochrome P450"/>
    <property type="match status" value="1"/>
</dbReference>
<dbReference type="CDD" id="cd20617">
    <property type="entry name" value="CYP1_2-like"/>
    <property type="match status" value="1"/>
</dbReference>
<dbReference type="OMA" id="DPFIWEN"/>